<comment type="caution">
    <text evidence="1">The sequence shown here is derived from an EMBL/GenBank/DDBJ whole genome shotgun (WGS) entry which is preliminary data.</text>
</comment>
<protein>
    <submittedName>
        <fullName evidence="1">3511_t:CDS:1</fullName>
    </submittedName>
</protein>
<dbReference type="EMBL" id="CAJVPT010013335">
    <property type="protein sequence ID" value="CAG8594962.1"/>
    <property type="molecule type" value="Genomic_DNA"/>
</dbReference>
<dbReference type="Proteomes" id="UP000789525">
    <property type="component" value="Unassembled WGS sequence"/>
</dbReference>
<evidence type="ECO:0000313" key="2">
    <source>
        <dbReference type="Proteomes" id="UP000789525"/>
    </source>
</evidence>
<sequence length="994" mass="109186">MKMGNPTLSNNKLVPLAIMDSITLNYSFSYLPPDQAESSGKVEDDTNFYQSPLFGRLLNQALQKFIGGQMVRLLPLVFGPWKEIVANEMEMCQHIGRHLHHLLHRSSVGIGAFQRRAISQIEAVKKRFEEQLKLTRQSERQLDLDHGSHHSEDDIKQILGFATHLILNGKKRSRKPFKLLEAPIPPLAHIIDVSTGLDTLTLQNGTGHLTPMTDQKHDHQHKKEEESQIHGDQREMDADLLYSRVWEEHDHSTLVHPELEFDTDLLPMDDLLELDYPPQIGKVEWKNGGPDEKVEGDEDLDASDIDLTDSIGVCEDLLDASECGESNPLPTSLWSCGSSFHRINYDSPLTSPLDLLDVDAHKTRNNDSDYSDGSYGGKSEIGNDETFPSIDDFDGHLRALSTPGIPPVVQAIADVRPLDVGRIEPGESVDVSVLLQPMKEDPPLSFKCKDKFLVQSTIITPEKENLASNDLWTSIPGDEGTRVHQQKLKVVYLPAQGTLPEEDEGDQAHQSSMISEGESGMRHYDTVRQHPSSNGHSLGDNITGIPVFDNPPRAHTPDHADYLHAHEEAHDSAPEPIPSPAASPIKPSYNANVGVGSVSANPNVSYDHTGEYAAKLAEANAEISRLQALLANSNTMAARRRTVFSDDGTSVQDAMTDGGLDDGASVIGTAVRPDGVPLNVVAVLSVLVFVSNHRVRVPGNGTQSAEFKFTSSCLISTEWRRSHFQIIMSEDGLAFLNSTSGEIAFFRGLCDARPVGIHREFNMMAVAAYIKSATGRRISVDDLWAKFKTCYNIERLESYERPGYFSHESDSSLSSSEDGMDLEDQENESVAPTSPVKTRSSHKPLKGKDQQRTEEDQEQYPFFRREFELPVGPGWPPLAATMGSVIVTSKRRESGSAAGGQPGHGRKESVATSRTTRGQTQAATSSSTTKPGLGKSAVEESDSDLTNVTETAQTRSVADGDEHASGTRRSTRHTRTATKDTVSLTKGTTKKKRG</sequence>
<reference evidence="1" key="1">
    <citation type="submission" date="2021-06" db="EMBL/GenBank/DDBJ databases">
        <authorList>
            <person name="Kallberg Y."/>
            <person name="Tangrot J."/>
            <person name="Rosling A."/>
        </authorList>
    </citation>
    <scope>NUCLEOTIDE SEQUENCE</scope>
    <source>
        <strain evidence="1">CL356</strain>
    </source>
</reference>
<proteinExistence type="predicted"/>
<feature type="non-terminal residue" evidence="1">
    <location>
        <position position="994"/>
    </location>
</feature>
<gene>
    <name evidence="1" type="ORF">ACOLOM_LOCUS6467</name>
</gene>
<keyword evidence="2" id="KW-1185">Reference proteome</keyword>
<accession>A0ACA9MK30</accession>
<name>A0ACA9MK30_9GLOM</name>
<evidence type="ECO:0000313" key="1">
    <source>
        <dbReference type="EMBL" id="CAG8594962.1"/>
    </source>
</evidence>
<organism evidence="1 2">
    <name type="scientific">Acaulospora colombiana</name>
    <dbReference type="NCBI Taxonomy" id="27376"/>
    <lineage>
        <taxon>Eukaryota</taxon>
        <taxon>Fungi</taxon>
        <taxon>Fungi incertae sedis</taxon>
        <taxon>Mucoromycota</taxon>
        <taxon>Glomeromycotina</taxon>
        <taxon>Glomeromycetes</taxon>
        <taxon>Diversisporales</taxon>
        <taxon>Acaulosporaceae</taxon>
        <taxon>Acaulospora</taxon>
    </lineage>
</organism>